<keyword evidence="2 4" id="KW-0808">Transferase</keyword>
<accession>Q7NNC7</accession>
<name>Q7NNC7_GLOVI</name>
<dbReference type="InterPro" id="IPR028345">
    <property type="entry name" value="Antibiotic_NAT-like"/>
</dbReference>
<gene>
    <name evidence="5" type="ordered locus">gll0484</name>
</gene>
<proteinExistence type="inferred from homology"/>
<dbReference type="STRING" id="251221.gene:10757956"/>
<evidence type="ECO:0000313" key="5">
    <source>
        <dbReference type="EMBL" id="BAC88425.1"/>
    </source>
</evidence>
<reference evidence="5 6" key="1">
    <citation type="journal article" date="2003" name="DNA Res.">
        <title>Complete genome structure of Gloeobacter violaceus PCC 7421, a cyanobacterium that lacks thylakoids.</title>
        <authorList>
            <person name="Nakamura Y."/>
            <person name="Kaneko T."/>
            <person name="Sato S."/>
            <person name="Mimuro M."/>
            <person name="Miyashita H."/>
            <person name="Tsuchiya T."/>
            <person name="Sasamoto S."/>
            <person name="Watanabe A."/>
            <person name="Kawashima K."/>
            <person name="Kishida Y."/>
            <person name="Kiyokawa C."/>
            <person name="Kohara M."/>
            <person name="Matsumoto M."/>
            <person name="Matsuno A."/>
            <person name="Nakazaki N."/>
            <person name="Shimpo S."/>
            <person name="Takeuchi C."/>
            <person name="Yamada M."/>
            <person name="Tabata S."/>
        </authorList>
    </citation>
    <scope>NUCLEOTIDE SEQUENCE [LARGE SCALE GENOMIC DNA]</scope>
    <source>
        <strain evidence="6">ATCC 29082 / PCC 7421</strain>
    </source>
</reference>
<dbReference type="EnsemblBacteria" id="BAC88425">
    <property type="protein sequence ID" value="BAC88425"/>
    <property type="gene ID" value="BAC88425"/>
</dbReference>
<dbReference type="KEGG" id="gvi:gll0484"/>
<reference evidence="5 6" key="2">
    <citation type="journal article" date="2003" name="DNA Res.">
        <title>Complete genome structure of Gloeobacter violaceus PCC 7421, a cyanobacterium that lacks thylakoids (supplement).</title>
        <authorList>
            <person name="Nakamura Y."/>
            <person name="Kaneko T."/>
            <person name="Sato S."/>
            <person name="Mimuro M."/>
            <person name="Miyashita H."/>
            <person name="Tsuchiya T."/>
            <person name="Sasamoto S."/>
            <person name="Watanabe A."/>
            <person name="Kawashima K."/>
            <person name="Kishida Y."/>
            <person name="Kiyokawa C."/>
            <person name="Kohara M."/>
            <person name="Matsumoto M."/>
            <person name="Matsuno A."/>
            <person name="Nakazaki N."/>
            <person name="Shimpo S."/>
            <person name="Takeuchi C."/>
            <person name="Yamada M."/>
            <person name="Tabata S."/>
        </authorList>
    </citation>
    <scope>NUCLEOTIDE SEQUENCE [LARGE SCALE GENOMIC DNA]</scope>
    <source>
        <strain evidence="6">ATCC 29082 / PCC 7421</strain>
    </source>
</reference>
<evidence type="ECO:0000256" key="2">
    <source>
        <dbReference type="ARBA" id="ARBA00022679"/>
    </source>
</evidence>
<protein>
    <recommendedName>
        <fullName evidence="4">Aminoglycoside N(3)-acetyltransferase</fullName>
        <ecNumber evidence="4">2.3.1.-</ecNumber>
    </recommendedName>
</protein>
<evidence type="ECO:0000256" key="4">
    <source>
        <dbReference type="RuleBase" id="RU365031"/>
    </source>
</evidence>
<dbReference type="InParanoid" id="Q7NNC7"/>
<dbReference type="PhylomeDB" id="Q7NNC7"/>
<dbReference type="Proteomes" id="UP000000557">
    <property type="component" value="Chromosome"/>
</dbReference>
<dbReference type="EC" id="2.3.1.-" evidence="4"/>
<evidence type="ECO:0000256" key="1">
    <source>
        <dbReference type="ARBA" id="ARBA00006383"/>
    </source>
</evidence>
<dbReference type="GO" id="GO:0046353">
    <property type="term" value="F:aminoglycoside 3-N-acetyltransferase activity"/>
    <property type="evidence" value="ECO:0007669"/>
    <property type="project" value="UniProtKB-EC"/>
</dbReference>
<dbReference type="EMBL" id="BA000045">
    <property type="protein sequence ID" value="BAC88425.1"/>
    <property type="molecule type" value="Genomic_DNA"/>
</dbReference>
<organism evidence="5 6">
    <name type="scientific">Gloeobacter violaceus (strain ATCC 29082 / PCC 7421)</name>
    <dbReference type="NCBI Taxonomy" id="251221"/>
    <lineage>
        <taxon>Bacteria</taxon>
        <taxon>Bacillati</taxon>
        <taxon>Cyanobacteriota</taxon>
        <taxon>Cyanophyceae</taxon>
        <taxon>Gloeobacterales</taxon>
        <taxon>Gloeobacteraceae</taxon>
        <taxon>Gloeobacter</taxon>
    </lineage>
</organism>
<evidence type="ECO:0000256" key="3">
    <source>
        <dbReference type="ARBA" id="ARBA00023315"/>
    </source>
</evidence>
<dbReference type="RefSeq" id="WP_011140487.1">
    <property type="nucleotide sequence ID" value="NC_005125.1"/>
</dbReference>
<sequence length="255" mass="28193">MVTTRSALLEDLVRLDVGRGDLLMVHASIRSVGRIVGGVNVLAQAMFDAIGPEGTLSAYVDFEPFYEDDDDPAEIPVFDKRIAHAARDHGILHETLRNWPGALRSDHPDAGVVAIGPQAGWITGEHPFQYGYGEGSPFEKIVQAQGRVLLIGAPLDTITLLHYAEHKANIPNKRIVRYRRRVPGEGGHRWVDFEEFDTAEPVSDALPANCFERIASDFLACGFGRRGRVGAAESFLFEAPELIGFGIQWLERFFP</sequence>
<dbReference type="GO" id="GO:0046677">
    <property type="term" value="P:response to antibiotic"/>
    <property type="evidence" value="ECO:0007669"/>
    <property type="project" value="UniProtKB-KW"/>
</dbReference>
<keyword evidence="6" id="KW-1185">Reference proteome</keyword>
<dbReference type="PANTHER" id="PTHR11104:SF0">
    <property type="entry name" value="SPBETA PROPHAGE-DERIVED AMINOGLYCOSIDE N(3')-ACETYLTRANSFERASE-LIKE PROTEIN YOKD"/>
    <property type="match status" value="1"/>
</dbReference>
<dbReference type="AlphaFoldDB" id="Q7NNC7"/>
<dbReference type="InterPro" id="IPR003679">
    <property type="entry name" value="Amioglycoside_AcTrfase"/>
</dbReference>
<dbReference type="HOGENOM" id="CLU_060091_1_1_3"/>
<dbReference type="OrthoDB" id="7330654at2"/>
<evidence type="ECO:0000313" key="6">
    <source>
        <dbReference type="Proteomes" id="UP000000557"/>
    </source>
</evidence>
<dbReference type="eggNOG" id="COG2746">
    <property type="taxonomic scope" value="Bacteria"/>
</dbReference>
<dbReference type="SUPFAM" id="SSF110710">
    <property type="entry name" value="TTHA0583/YokD-like"/>
    <property type="match status" value="1"/>
</dbReference>
<dbReference type="Pfam" id="PF02522">
    <property type="entry name" value="Antibiotic_NAT"/>
    <property type="match status" value="1"/>
</dbReference>
<keyword evidence="4" id="KW-0046">Antibiotic resistance</keyword>
<comment type="catalytic activity">
    <reaction evidence="4">
        <text>a 2-deoxystreptamine antibiotic + acetyl-CoA = an N(3)-acetyl-2-deoxystreptamine antibiotic + CoA + H(+)</text>
        <dbReference type="Rhea" id="RHEA:12665"/>
        <dbReference type="ChEBI" id="CHEBI:15378"/>
        <dbReference type="ChEBI" id="CHEBI:57287"/>
        <dbReference type="ChEBI" id="CHEBI:57288"/>
        <dbReference type="ChEBI" id="CHEBI:57921"/>
        <dbReference type="ChEBI" id="CHEBI:77452"/>
        <dbReference type="EC" id="2.3.1.81"/>
    </reaction>
</comment>
<dbReference type="NCBIfam" id="NF033082">
    <property type="entry name" value="AAC_3"/>
    <property type="match status" value="1"/>
</dbReference>
<comment type="similarity">
    <text evidence="1 4">Belongs to the antibiotic N-acetyltransferase family.</text>
</comment>
<keyword evidence="3 4" id="KW-0012">Acyltransferase</keyword>
<dbReference type="PANTHER" id="PTHR11104">
    <property type="entry name" value="AMINOGLYCOSIDE N3-ACETYLTRANSFERASE"/>
    <property type="match status" value="1"/>
</dbReference>